<gene>
    <name evidence="2" type="ORF">JAZ07_01150</name>
</gene>
<dbReference type="EMBL" id="JAEPCM010000016">
    <property type="protein sequence ID" value="MCG7944933.1"/>
    <property type="molecule type" value="Genomic_DNA"/>
</dbReference>
<comment type="caution">
    <text evidence="2">The sequence shown here is derived from an EMBL/GenBank/DDBJ whole genome shotgun (WGS) entry which is preliminary data.</text>
</comment>
<accession>A0A9E4N3K1</accession>
<dbReference type="GO" id="GO:0004553">
    <property type="term" value="F:hydrolase activity, hydrolyzing O-glycosyl compounds"/>
    <property type="evidence" value="ECO:0007669"/>
    <property type="project" value="InterPro"/>
</dbReference>
<evidence type="ECO:0000313" key="2">
    <source>
        <dbReference type="EMBL" id="MCG7944933.1"/>
    </source>
</evidence>
<reference evidence="2" key="1">
    <citation type="journal article" date="2021" name="Proc. Natl. Acad. Sci. U.S.A.">
        <title>Global biogeography of chemosynthetic symbionts reveals both localized and globally distributed symbiont groups. .</title>
        <authorList>
            <person name="Osvatic J.T."/>
            <person name="Wilkins L.G.E."/>
            <person name="Leibrecht L."/>
            <person name="Leray M."/>
            <person name="Zauner S."/>
            <person name="Polzin J."/>
            <person name="Camacho Y."/>
            <person name="Gros O."/>
            <person name="van Gils J.A."/>
            <person name="Eisen J.A."/>
            <person name="Petersen J.M."/>
            <person name="Yuen B."/>
        </authorList>
    </citation>
    <scope>NUCLEOTIDE SEQUENCE</scope>
    <source>
        <strain evidence="2">MAGclacostrist064TRANS</strain>
    </source>
</reference>
<feature type="domain" description="Chitin-binding type-3" evidence="1">
    <location>
        <begin position="385"/>
        <end position="426"/>
    </location>
</feature>
<feature type="domain" description="Chitin-binding type-3" evidence="1">
    <location>
        <begin position="182"/>
        <end position="224"/>
    </location>
</feature>
<dbReference type="AlphaFoldDB" id="A0A9E4N3K1"/>
<feature type="domain" description="Chitin-binding type-3" evidence="1">
    <location>
        <begin position="132"/>
        <end position="176"/>
    </location>
</feature>
<dbReference type="SMART" id="SM00495">
    <property type="entry name" value="ChtBD3"/>
    <property type="match status" value="4"/>
</dbReference>
<name>A0A9E4N3K1_9GAMM</name>
<dbReference type="GO" id="GO:0005975">
    <property type="term" value="P:carbohydrate metabolic process"/>
    <property type="evidence" value="ECO:0007669"/>
    <property type="project" value="InterPro"/>
</dbReference>
<evidence type="ECO:0000259" key="1">
    <source>
        <dbReference type="SMART" id="SM00495"/>
    </source>
</evidence>
<dbReference type="InterPro" id="IPR003610">
    <property type="entry name" value="CBM5/12"/>
</dbReference>
<dbReference type="Proteomes" id="UP000886667">
    <property type="component" value="Unassembled WGS sequence"/>
</dbReference>
<dbReference type="Gene3D" id="2.10.10.90">
    <property type="match status" value="3"/>
</dbReference>
<dbReference type="GO" id="GO:0005576">
    <property type="term" value="C:extracellular region"/>
    <property type="evidence" value="ECO:0007669"/>
    <property type="project" value="InterPro"/>
</dbReference>
<feature type="domain" description="Chitin-binding type-3" evidence="1">
    <location>
        <begin position="231"/>
        <end position="275"/>
    </location>
</feature>
<sequence length="1131" mass="127892">MANGKLPQAAAISRVAALGMKYYDSEQFMYSAAEQYTQFEGQTFYIVADNEFWRKGPNRTASIDDYTLVLRFDELAANMDRVEYTRGTLSQRPVAGSFGAKQGDLFFDYEGGDLYVSTGDRWIKALHDTTGIGEWSSQKDYSTNDIVVYNGNLYRNIGGNTPDKAPDDDNPNWVKITDNRNTTKYIDGVKYLKGQRVRVDGITYEAMIDTDTRPSPTSRDWQIVSDAINALPRYSPIQDYSKGDIISYDEVVYENVTGVNTGHTPNEDPTNWQLKFGSNLILPYDSEKEYEPGDTATWTNKVGQDITVIAVKRTSSDPDADPKSWDHFSDNDVAVPRYNPRNVYHPGDIINYRGVLYKSTYGNVDTTKTPDEDRLNWWRIENETYDVFQNDVEYNQNDIVYYNGEIYKYVLTHPSALATPNTPEDGFGFVPLFGDGQKRSVAVKYDTEQAYKQFDVVFDDSLMYYNKTGVNSGDKPGMDSDNWGVVKPTATGWDSDLFYYEGDKVSIGGVEYIKITGDDSGYPPEDNVNWEVTTKFDPGMYYFENAGEMNEYNFRIPGDLAYVRDTNSMWTFIGDWNDPKMRLLDSQYLAVDTSWAKLSVRFPADKFDSYESAKVMKPDGDVEGYFAYRGVWTTVDANYTSFATDGLKDRDMTDTPDVTVNVNRHTKSWAIDTLNDLSDLDKYPPGTTVNVIGKTRQLVEVENWDLTRRAGNDALPSRTSGPFVGDVKKPILTLESYPDMDFGQDMNLPSVIGRTLVSNNLNYDMFQGDVDTFPSLVGDNIINEAIRVSPLPTEYVYMGFPGVNGRWKIQASSVGPVFGTDETTDSKVTVNLTNNIGDKQDYTLDSGVAHSFTWAKDGALFYGCMEPHDSDQCVGEANPNGTGGNWYPDATETNGVFDDPNPTLTITRENAAESFYFFGLRGQFMRRAPEAHTGEWYDAFNEPTNIFNIPNVWGGWCEKIYVTTYLAGVVQESFEFSLLEDLVREYDPDNTNKTSFHYEGMHYIDLNGRSFHAVSNRNVAGTKEVREGILCDKVEITFQDWPDNAFGDPITHRELWGMNSFAPIVSTNGAEVIGSGTTITQQWLRTGEETYIGYEAELDYASAFSKMYEAYPYAPRKYDSNKKYGFPFFRE</sequence>
<dbReference type="CDD" id="cd12215">
    <property type="entry name" value="ChiC_BD"/>
    <property type="match status" value="1"/>
</dbReference>
<dbReference type="Gene3D" id="2.10.10.20">
    <property type="entry name" value="Carbohydrate-binding module superfamily 5/12"/>
    <property type="match status" value="1"/>
</dbReference>
<protein>
    <recommendedName>
        <fullName evidence="1">Chitin-binding type-3 domain-containing protein</fullName>
    </recommendedName>
</protein>
<proteinExistence type="predicted"/>
<evidence type="ECO:0000313" key="3">
    <source>
        <dbReference type="Proteomes" id="UP000886667"/>
    </source>
</evidence>
<dbReference type="GO" id="GO:0030246">
    <property type="term" value="F:carbohydrate binding"/>
    <property type="evidence" value="ECO:0007669"/>
    <property type="project" value="InterPro"/>
</dbReference>
<organism evidence="2 3">
    <name type="scientific">Candidatus Thiodiazotropha taylori</name>
    <dbReference type="NCBI Taxonomy" id="2792791"/>
    <lineage>
        <taxon>Bacteria</taxon>
        <taxon>Pseudomonadati</taxon>
        <taxon>Pseudomonadota</taxon>
        <taxon>Gammaproteobacteria</taxon>
        <taxon>Chromatiales</taxon>
        <taxon>Sedimenticolaceae</taxon>
        <taxon>Candidatus Thiodiazotropha</taxon>
    </lineage>
</organism>